<evidence type="ECO:0000313" key="2">
    <source>
        <dbReference type="EMBL" id="SAL87273.1"/>
    </source>
</evidence>
<sequence>MIDVLGAQPEPLGQPEVLLADAGSFSAANVATCEAAQITPLIAIQRDDHHLPLMERFADDPAPPESSDPLVRMTHQLKTKVGRATYGLRKNTVEPVFGIIKHVMGFRQFSLRGLSNVTAEWSLVALAWNIKRMSVLRGA</sequence>
<evidence type="ECO:0000313" key="3">
    <source>
        <dbReference type="Proteomes" id="UP000054770"/>
    </source>
</evidence>
<gene>
    <name evidence="2" type="ORF">AWB68_08343</name>
</gene>
<dbReference type="PANTHER" id="PTHR33408">
    <property type="entry name" value="TRANSPOSASE"/>
    <property type="match status" value="1"/>
</dbReference>
<dbReference type="InterPro" id="IPR025668">
    <property type="entry name" value="Tnp_DDE_dom"/>
</dbReference>
<dbReference type="Proteomes" id="UP000054770">
    <property type="component" value="Unassembled WGS sequence"/>
</dbReference>
<evidence type="ECO:0000259" key="1">
    <source>
        <dbReference type="Pfam" id="PF13751"/>
    </source>
</evidence>
<organism evidence="2 3">
    <name type="scientific">Caballeronia choica</name>
    <dbReference type="NCBI Taxonomy" id="326476"/>
    <lineage>
        <taxon>Bacteria</taxon>
        <taxon>Pseudomonadati</taxon>
        <taxon>Pseudomonadota</taxon>
        <taxon>Betaproteobacteria</taxon>
        <taxon>Burkholderiales</taxon>
        <taxon>Burkholderiaceae</taxon>
        <taxon>Caballeronia</taxon>
    </lineage>
</organism>
<name>A0A158L2T9_9BURK</name>
<dbReference type="Pfam" id="PF13751">
    <property type="entry name" value="DDE_Tnp_1_6"/>
    <property type="match status" value="1"/>
</dbReference>
<comment type="caution">
    <text evidence="2">The sequence shown here is derived from an EMBL/GenBank/DDBJ whole genome shotgun (WGS) entry which is preliminary data.</text>
</comment>
<protein>
    <submittedName>
        <fullName evidence="2">Transposase IS4 family protein</fullName>
    </submittedName>
</protein>
<reference evidence="2" key="1">
    <citation type="submission" date="2016-01" db="EMBL/GenBank/DDBJ databases">
        <authorList>
            <person name="Peeters C."/>
        </authorList>
    </citation>
    <scope>NUCLEOTIDE SEQUENCE [LARGE SCALE GENOMIC DNA]</scope>
    <source>
        <strain evidence="2">LMG 22940</strain>
    </source>
</reference>
<dbReference type="AlphaFoldDB" id="A0A158L2T9"/>
<proteinExistence type="predicted"/>
<keyword evidence="3" id="KW-1185">Reference proteome</keyword>
<dbReference type="EMBL" id="FCON02000277">
    <property type="protein sequence ID" value="SAL87273.1"/>
    <property type="molecule type" value="Genomic_DNA"/>
</dbReference>
<accession>A0A158L2T9</accession>
<dbReference type="OrthoDB" id="111180at2"/>
<feature type="domain" description="Transposase DDE" evidence="1">
    <location>
        <begin position="69"/>
        <end position="133"/>
    </location>
</feature>